<dbReference type="GO" id="GO:0006284">
    <property type="term" value="P:base-excision repair"/>
    <property type="evidence" value="ECO:0007669"/>
    <property type="project" value="TreeGrafter"/>
</dbReference>
<feature type="binding site" evidence="6">
    <location>
        <position position="400"/>
    </location>
    <ligand>
        <name>Mg(2+)</name>
        <dbReference type="ChEBI" id="CHEBI:18420"/>
        <label>1</label>
    </ligand>
</feature>
<dbReference type="GO" id="GO:0005634">
    <property type="term" value="C:nucleus"/>
    <property type="evidence" value="ECO:0007669"/>
    <property type="project" value="TreeGrafter"/>
</dbReference>
<feature type="active site" description="Proton acceptor" evidence="5">
    <location>
        <position position="400"/>
    </location>
</feature>
<feature type="binding site" evidence="6">
    <location>
        <position position="292"/>
    </location>
    <ligand>
        <name>Mg(2+)</name>
        <dbReference type="ChEBI" id="CHEBI:18420"/>
        <label>1</label>
    </ligand>
</feature>
<feature type="binding site" evidence="6">
    <location>
        <position position="399"/>
    </location>
    <ligand>
        <name>Mg(2+)</name>
        <dbReference type="ChEBI" id="CHEBI:18420"/>
        <label>1</label>
    </ligand>
</feature>
<dbReference type="InterPro" id="IPR004808">
    <property type="entry name" value="AP_endonuc_1"/>
</dbReference>
<dbReference type="PROSITE" id="PS51435">
    <property type="entry name" value="AP_NUCLEASE_F1_4"/>
    <property type="match status" value="1"/>
</dbReference>
<dbReference type="Gene3D" id="3.60.10.10">
    <property type="entry name" value="Endonuclease/exonuclease/phosphatase"/>
    <property type="match status" value="1"/>
</dbReference>
<evidence type="ECO:0000256" key="8">
    <source>
        <dbReference type="SAM" id="MobiDB-lite"/>
    </source>
</evidence>
<reference evidence="10" key="1">
    <citation type="submission" date="2021-07" db="EMBL/GenBank/DDBJ databases">
        <title>Genome Resource of American Ginseng Black Spot Pathogen Alternaria panax.</title>
        <authorList>
            <person name="Qiu C."/>
            <person name="Wang W."/>
            <person name="Liu Z."/>
        </authorList>
    </citation>
    <scope>NUCLEOTIDE SEQUENCE</scope>
    <source>
        <strain evidence="10">BNCC115425</strain>
    </source>
</reference>
<organism evidence="10 11">
    <name type="scientific">Alternaria panax</name>
    <dbReference type="NCBI Taxonomy" id="48097"/>
    <lineage>
        <taxon>Eukaryota</taxon>
        <taxon>Fungi</taxon>
        <taxon>Dikarya</taxon>
        <taxon>Ascomycota</taxon>
        <taxon>Pezizomycotina</taxon>
        <taxon>Dothideomycetes</taxon>
        <taxon>Pleosporomycetidae</taxon>
        <taxon>Pleosporales</taxon>
        <taxon>Pleosporineae</taxon>
        <taxon>Pleosporaceae</taxon>
        <taxon>Alternaria</taxon>
        <taxon>Alternaria sect. Panax</taxon>
    </lineage>
</organism>
<dbReference type="InterPro" id="IPR005135">
    <property type="entry name" value="Endo/exonuclease/phosphatase"/>
</dbReference>
<evidence type="ECO:0000256" key="3">
    <source>
        <dbReference type="ARBA" id="ARBA00022801"/>
    </source>
</evidence>
<name>A0AAD4IGU4_9PLEO</name>
<dbReference type="EC" id="3.1.11.2" evidence="10"/>
<dbReference type="GO" id="GO:0008311">
    <property type="term" value="F:double-stranded DNA 3'-5' DNA exonuclease activity"/>
    <property type="evidence" value="ECO:0007669"/>
    <property type="project" value="UniProtKB-EC"/>
</dbReference>
<comment type="similarity">
    <text evidence="1">Belongs to the DNA repair enzymes AP/ExoA family.</text>
</comment>
<evidence type="ECO:0000256" key="6">
    <source>
        <dbReference type="PIRSR" id="PIRSR604808-2"/>
    </source>
</evidence>
<keyword evidence="11" id="KW-1185">Reference proteome</keyword>
<keyword evidence="3 10" id="KW-0378">Hydrolase</keyword>
<feature type="binding site" evidence="6">
    <location>
        <position position="133"/>
    </location>
    <ligand>
        <name>Mg(2+)</name>
        <dbReference type="ChEBI" id="CHEBI:18420"/>
        <label>1</label>
    </ligand>
</feature>
<dbReference type="Pfam" id="PF03372">
    <property type="entry name" value="Exo_endo_phos"/>
    <property type="match status" value="1"/>
</dbReference>
<feature type="site" description="Interaction with DNA substrate" evidence="7">
    <location>
        <position position="400"/>
    </location>
</feature>
<comment type="cofactor">
    <cofactor evidence="6">
        <name>Mg(2+)</name>
        <dbReference type="ChEBI" id="CHEBI:18420"/>
    </cofactor>
    <cofactor evidence="6">
        <name>Mn(2+)</name>
        <dbReference type="ChEBI" id="CHEBI:29035"/>
    </cofactor>
    <text evidence="6">Probably binds two magnesium or manganese ions per subunit.</text>
</comment>
<dbReference type="Proteomes" id="UP001199106">
    <property type="component" value="Unassembled WGS sequence"/>
</dbReference>
<dbReference type="GO" id="GO:0008081">
    <property type="term" value="F:phosphoric diester hydrolase activity"/>
    <property type="evidence" value="ECO:0007669"/>
    <property type="project" value="TreeGrafter"/>
</dbReference>
<feature type="active site" description="Proton donor/acceptor" evidence="5">
    <location>
        <position position="292"/>
    </location>
</feature>
<protein>
    <submittedName>
        <fullName evidence="10">Exodeoxyribonuclease III</fullName>
        <ecNumber evidence="10">3.1.11.2</ecNumber>
    </submittedName>
</protein>
<dbReference type="PANTHER" id="PTHR22748">
    <property type="entry name" value="AP ENDONUCLEASE"/>
    <property type="match status" value="1"/>
</dbReference>
<proteinExistence type="inferred from homology"/>
<dbReference type="EMBL" id="JAANER010000002">
    <property type="protein sequence ID" value="KAG9194385.1"/>
    <property type="molecule type" value="Genomic_DNA"/>
</dbReference>
<keyword evidence="4 6" id="KW-0460">Magnesium</keyword>
<feature type="site" description="Important for catalytic activity" evidence="7">
    <location>
        <position position="369"/>
    </location>
</feature>
<dbReference type="InterPro" id="IPR036691">
    <property type="entry name" value="Endo/exonu/phosph_ase_sf"/>
</dbReference>
<evidence type="ECO:0000256" key="1">
    <source>
        <dbReference type="ARBA" id="ARBA00007092"/>
    </source>
</evidence>
<evidence type="ECO:0000256" key="5">
    <source>
        <dbReference type="PIRSR" id="PIRSR604808-1"/>
    </source>
</evidence>
<gene>
    <name evidence="10" type="ORF">G6011_04420</name>
</gene>
<feature type="site" description="Transition state stabilizer" evidence="7">
    <location>
        <position position="294"/>
    </location>
</feature>
<feature type="binding site" evidence="6">
    <location>
        <position position="78"/>
    </location>
    <ligand>
        <name>Mg(2+)</name>
        <dbReference type="ChEBI" id="CHEBI:18420"/>
        <label>1</label>
    </ligand>
</feature>
<keyword evidence="6" id="KW-0464">Manganese</keyword>
<dbReference type="GO" id="GO:0046872">
    <property type="term" value="F:metal ion binding"/>
    <property type="evidence" value="ECO:0007669"/>
    <property type="project" value="UniProtKB-KW"/>
</dbReference>
<feature type="binding site" evidence="6">
    <location>
        <position position="294"/>
    </location>
    <ligand>
        <name>Mg(2+)</name>
        <dbReference type="ChEBI" id="CHEBI:18420"/>
        <label>1</label>
    </ligand>
</feature>
<dbReference type="AlphaFoldDB" id="A0AAD4IGU4"/>
<feature type="domain" description="Endonuclease/exonuclease/phosphatase" evidence="9">
    <location>
        <begin position="76"/>
        <end position="400"/>
    </location>
</feature>
<evidence type="ECO:0000313" key="10">
    <source>
        <dbReference type="EMBL" id="KAG9194385.1"/>
    </source>
</evidence>
<feature type="active site" evidence="5">
    <location>
        <position position="241"/>
    </location>
</feature>
<accession>A0AAD4IGU4</accession>
<evidence type="ECO:0000259" key="9">
    <source>
        <dbReference type="Pfam" id="PF03372"/>
    </source>
</evidence>
<comment type="caution">
    <text evidence="10">The sequence shown here is derived from an EMBL/GenBank/DDBJ whole genome shotgun (WGS) entry which is preliminary data.</text>
</comment>
<sequence>MTSLTRARTIRHSQTSIAVAYAACRQYWTMNRDISPSPAKRRKTRPSTALASQQTAPINTPVPVPPRKSHTLRIFSWNINGILPFLQKPTASFLSPAEAEVTANRSPKDAKPPASLKAFLYRHQWPSILFLQEVKIASTDKKTQDAIKAGLKSRLPIELTSSTERGPLYYAHFTLPTDTVNARGPKGSGRIYGVCSVVRRDLMDTYHVAFRTAAWDREGRVHVVEVKSRTSKAKLAIFNIYAVSGSENAYRDPSTGARIGTRHDRKREFHSLLMRECKELEEQGWDVLLAGDMNVALDERDGFPTLRVFPPAHVINRADFHEKLLEENGEEKSGGFNGVDVWRKMHEEERRYTYFSRGRKWGSSCDRVDYFIAGRKTWEKGCVKACGIMDSEEELGPSDHVPIWADFELEGEDEKQGE</sequence>
<dbReference type="PANTHER" id="PTHR22748:SF14">
    <property type="entry name" value="ENDONUCLEASE_EXONUCLEASE_PHOSPHATASE DOMAIN-CONTAINING PROTEIN"/>
    <property type="match status" value="1"/>
</dbReference>
<evidence type="ECO:0000313" key="11">
    <source>
        <dbReference type="Proteomes" id="UP001199106"/>
    </source>
</evidence>
<evidence type="ECO:0000256" key="4">
    <source>
        <dbReference type="ARBA" id="ARBA00022842"/>
    </source>
</evidence>
<feature type="compositionally biased region" description="Polar residues" evidence="8">
    <location>
        <begin position="46"/>
        <end position="58"/>
    </location>
</feature>
<evidence type="ECO:0000256" key="7">
    <source>
        <dbReference type="PIRSR" id="PIRSR604808-3"/>
    </source>
</evidence>
<keyword evidence="2 6" id="KW-0479">Metal-binding</keyword>
<dbReference type="GO" id="GO:0003906">
    <property type="term" value="F:DNA-(apurinic or apyrimidinic site) endonuclease activity"/>
    <property type="evidence" value="ECO:0007669"/>
    <property type="project" value="TreeGrafter"/>
</dbReference>
<evidence type="ECO:0000256" key="2">
    <source>
        <dbReference type="ARBA" id="ARBA00022723"/>
    </source>
</evidence>
<feature type="region of interest" description="Disordered" evidence="8">
    <location>
        <begin position="33"/>
        <end position="65"/>
    </location>
</feature>
<dbReference type="SUPFAM" id="SSF56219">
    <property type="entry name" value="DNase I-like"/>
    <property type="match status" value="1"/>
</dbReference>